<evidence type="ECO:0000313" key="10">
    <source>
        <dbReference type="Proteomes" id="UP000650582"/>
    </source>
</evidence>
<dbReference type="PANTHER" id="PTHR47659">
    <property type="entry name" value="ZN(II)2CYS6 TRANSCRIPTION FACTOR (EUROFUNG)-RELATED"/>
    <property type="match status" value="1"/>
</dbReference>
<evidence type="ECO:0000256" key="5">
    <source>
        <dbReference type="ARBA" id="ARBA00023163"/>
    </source>
</evidence>
<feature type="compositionally biased region" description="Basic and acidic residues" evidence="7">
    <location>
        <begin position="351"/>
        <end position="362"/>
    </location>
</feature>
<feature type="region of interest" description="Disordered" evidence="7">
    <location>
        <begin position="299"/>
        <end position="318"/>
    </location>
</feature>
<dbReference type="GO" id="GO:0003677">
    <property type="term" value="F:DNA binding"/>
    <property type="evidence" value="ECO:0007669"/>
    <property type="project" value="UniProtKB-KW"/>
</dbReference>
<feature type="region of interest" description="Disordered" evidence="7">
    <location>
        <begin position="514"/>
        <end position="547"/>
    </location>
</feature>
<dbReference type="SMART" id="SM00066">
    <property type="entry name" value="GAL4"/>
    <property type="match status" value="1"/>
</dbReference>
<keyword evidence="5" id="KW-0804">Transcription</keyword>
<feature type="region of interest" description="Disordered" evidence="7">
    <location>
        <begin position="266"/>
        <end position="290"/>
    </location>
</feature>
<name>A0A8H7LL94_9AGAM</name>
<reference evidence="9" key="1">
    <citation type="submission" date="2020-09" db="EMBL/GenBank/DDBJ databases">
        <title>Comparative genome analyses of four rice-infecting Rhizoctonia solani isolates reveal extensive enrichment of homogalacturonan modification genes.</title>
        <authorList>
            <person name="Lee D.-Y."/>
            <person name="Jeon J."/>
            <person name="Kim K.-T."/>
            <person name="Cheong K."/>
            <person name="Song H."/>
            <person name="Choi G."/>
            <person name="Ko J."/>
            <person name="Opiyo S.O."/>
            <person name="Zuo S."/>
            <person name="Madhav S."/>
            <person name="Lee Y.-H."/>
            <person name="Wang G.-L."/>
        </authorList>
    </citation>
    <scope>NUCLEOTIDE SEQUENCE</scope>
    <source>
        <strain evidence="9">AG1-IA YN-7</strain>
    </source>
</reference>
<feature type="domain" description="Zn(2)-C6 fungal-type" evidence="8">
    <location>
        <begin position="77"/>
        <end position="108"/>
    </location>
</feature>
<dbReference type="PANTHER" id="PTHR47659:SF7">
    <property type="entry name" value="FUNGAL TRANSCRIPTIONAL REGULATORY PROTEIN, N-TERMINAL DOMAIN-CONTAINING PROTEIN"/>
    <property type="match status" value="1"/>
</dbReference>
<keyword evidence="4 9" id="KW-0238">DNA-binding</keyword>
<keyword evidence="1" id="KW-0479">Metal-binding</keyword>
<sequence length="547" mass="62475">MPSRHGSVHSLNSPPTHSLLYTRSEMEMLGSQHPSLTNLDSIERYDMYDGQPPSTAASTSFSDPSTVRPKRKQVKNACSACQRACKRCDVGRPCERCIKYGMAESCRDSQRKERKKGSVIHTHCFVIRSFILSLSSIKRGPYKKRDGMINELQRMSPKRISRVNSLGEVDLSATNLIQIDVDPLPLQQQQSQTASAQVQVQQLPARSNHYAYQTSAIMSQNTHTPPLSLAGNHHSHTPNLNPQSSSSYHQSEEQYYHRYDQLAHASARPAHYRISESPSQPTHHQDYSRHAQPIQDYNRSPMSTLQYPSPDQSPPRERQYANSVYHDNSSRHSMAQPVHHDHSYQSQSDQIPHDHESHDPRGIDSYYATHQHHHQHQQQSRAAYSSEGHMPDVHQQQQDQPQQQQSYYQSYNAYQQSSTSYGSSHSQQQQQQQQQYGYSQNHVSQQQDMAQGQAETGYSQHLNYSPGSSSINTYPTQPHQHINETNIQLQYSSMRSPMKMLHRGSIDATAGMVAHPHHHPHHSQQHHTHHHHQHHSQHAGNVQVQSN</sequence>
<feature type="compositionally biased region" description="Low complexity" evidence="7">
    <location>
        <begin position="395"/>
        <end position="440"/>
    </location>
</feature>
<dbReference type="AlphaFoldDB" id="A0A8H7LL94"/>
<dbReference type="GO" id="GO:0008270">
    <property type="term" value="F:zinc ion binding"/>
    <property type="evidence" value="ECO:0007669"/>
    <property type="project" value="InterPro"/>
</dbReference>
<protein>
    <submittedName>
        <fullName evidence="9">GAL4-like Zn(II)2Cys6 (Or C6 zinc) binuclear cluster DNA-binding domain</fullName>
    </submittedName>
</protein>
<dbReference type="Proteomes" id="UP000650582">
    <property type="component" value="Unassembled WGS sequence"/>
</dbReference>
<organism evidence="9 10">
    <name type="scientific">Rhizoctonia solani</name>
    <dbReference type="NCBI Taxonomy" id="456999"/>
    <lineage>
        <taxon>Eukaryota</taxon>
        <taxon>Fungi</taxon>
        <taxon>Dikarya</taxon>
        <taxon>Basidiomycota</taxon>
        <taxon>Agaricomycotina</taxon>
        <taxon>Agaricomycetes</taxon>
        <taxon>Cantharellales</taxon>
        <taxon>Ceratobasidiaceae</taxon>
        <taxon>Rhizoctonia</taxon>
    </lineage>
</organism>
<keyword evidence="3" id="KW-0805">Transcription regulation</keyword>
<dbReference type="EMBL" id="JACYCC010000035">
    <property type="protein sequence ID" value="KAF8682675.1"/>
    <property type="molecule type" value="Genomic_DNA"/>
</dbReference>
<feature type="compositionally biased region" description="Polar residues" evidence="7">
    <location>
        <begin position="299"/>
        <end position="310"/>
    </location>
</feature>
<feature type="region of interest" description="Disordered" evidence="7">
    <location>
        <begin position="45"/>
        <end position="69"/>
    </location>
</feature>
<dbReference type="InterPro" id="IPR001138">
    <property type="entry name" value="Zn2Cys6_DnaBD"/>
</dbReference>
<evidence type="ECO:0000313" key="9">
    <source>
        <dbReference type="EMBL" id="KAF8682675.1"/>
    </source>
</evidence>
<evidence type="ECO:0000259" key="8">
    <source>
        <dbReference type="PROSITE" id="PS50048"/>
    </source>
</evidence>
<feature type="region of interest" description="Disordered" evidence="7">
    <location>
        <begin position="326"/>
        <end position="472"/>
    </location>
</feature>
<keyword evidence="2" id="KW-0862">Zinc</keyword>
<accession>A0A8H7LL94</accession>
<feature type="compositionally biased region" description="Polar residues" evidence="7">
    <location>
        <begin position="441"/>
        <end position="472"/>
    </location>
</feature>
<dbReference type="GO" id="GO:0000981">
    <property type="term" value="F:DNA-binding transcription factor activity, RNA polymerase II-specific"/>
    <property type="evidence" value="ECO:0007669"/>
    <property type="project" value="InterPro"/>
</dbReference>
<feature type="compositionally biased region" description="Basic residues" evidence="7">
    <location>
        <begin position="515"/>
        <end position="537"/>
    </location>
</feature>
<evidence type="ECO:0000256" key="7">
    <source>
        <dbReference type="SAM" id="MobiDB-lite"/>
    </source>
</evidence>
<evidence type="ECO:0000256" key="2">
    <source>
        <dbReference type="ARBA" id="ARBA00022833"/>
    </source>
</evidence>
<proteinExistence type="predicted"/>
<dbReference type="PROSITE" id="PS50048">
    <property type="entry name" value="ZN2_CY6_FUNGAL_2"/>
    <property type="match status" value="1"/>
</dbReference>
<evidence type="ECO:0000256" key="3">
    <source>
        <dbReference type="ARBA" id="ARBA00023015"/>
    </source>
</evidence>
<evidence type="ECO:0000256" key="6">
    <source>
        <dbReference type="ARBA" id="ARBA00023242"/>
    </source>
</evidence>
<feature type="compositionally biased region" description="Polar residues" evidence="7">
    <location>
        <begin position="52"/>
        <end position="65"/>
    </location>
</feature>
<evidence type="ECO:0000256" key="4">
    <source>
        <dbReference type="ARBA" id="ARBA00023125"/>
    </source>
</evidence>
<gene>
    <name evidence="9" type="ORF">RHS04_02119</name>
</gene>
<keyword evidence="6" id="KW-0539">Nucleus</keyword>
<feature type="region of interest" description="Disordered" evidence="7">
    <location>
        <begin position="221"/>
        <end position="252"/>
    </location>
</feature>
<evidence type="ECO:0000256" key="1">
    <source>
        <dbReference type="ARBA" id="ARBA00022723"/>
    </source>
</evidence>
<comment type="caution">
    <text evidence="9">The sequence shown here is derived from an EMBL/GenBank/DDBJ whole genome shotgun (WGS) entry which is preliminary data.</text>
</comment>
<dbReference type="CDD" id="cd00067">
    <property type="entry name" value="GAL4"/>
    <property type="match status" value="1"/>
</dbReference>
<dbReference type="InterPro" id="IPR050335">
    <property type="entry name" value="ERT1_acuK_gluconeogen_tf"/>
</dbReference>